<evidence type="ECO:0000313" key="9">
    <source>
        <dbReference type="EMBL" id="QTN01078.1"/>
    </source>
</evidence>
<feature type="transmembrane region" description="Helical" evidence="7">
    <location>
        <begin position="12"/>
        <end position="30"/>
    </location>
</feature>
<evidence type="ECO:0000256" key="1">
    <source>
        <dbReference type="ARBA" id="ARBA00004651"/>
    </source>
</evidence>
<evidence type="ECO:0000259" key="8">
    <source>
        <dbReference type="Pfam" id="PF04239"/>
    </source>
</evidence>
<evidence type="ECO:0000256" key="4">
    <source>
        <dbReference type="ARBA" id="ARBA00022692"/>
    </source>
</evidence>
<feature type="domain" description="YetF C-terminal" evidence="8">
    <location>
        <begin position="86"/>
        <end position="218"/>
    </location>
</feature>
<organism evidence="9 10">
    <name type="scientific">Sediminibacillus dalangtanensis</name>
    <dbReference type="NCBI Taxonomy" id="2729421"/>
    <lineage>
        <taxon>Bacteria</taxon>
        <taxon>Bacillati</taxon>
        <taxon>Bacillota</taxon>
        <taxon>Bacilli</taxon>
        <taxon>Bacillales</taxon>
        <taxon>Bacillaceae</taxon>
        <taxon>Sediminibacillus</taxon>
    </lineage>
</organism>
<feature type="transmembrane region" description="Helical" evidence="7">
    <location>
        <begin position="63"/>
        <end position="81"/>
    </location>
</feature>
<dbReference type="InterPro" id="IPR023090">
    <property type="entry name" value="UPF0702_alpha/beta_dom_sf"/>
</dbReference>
<comment type="subcellular location">
    <subcellularLocation>
        <location evidence="1">Cell membrane</location>
        <topology evidence="1">Multi-pass membrane protein</topology>
    </subcellularLocation>
</comment>
<keyword evidence="6 7" id="KW-0472">Membrane</keyword>
<dbReference type="EMBL" id="CP046956">
    <property type="protein sequence ID" value="QTN01078.1"/>
    <property type="molecule type" value="Genomic_DNA"/>
</dbReference>
<dbReference type="Gene3D" id="3.30.240.20">
    <property type="entry name" value="bsu07140 like domains"/>
    <property type="match status" value="2"/>
</dbReference>
<dbReference type="RefSeq" id="WP_209366198.1">
    <property type="nucleotide sequence ID" value="NZ_CP046956.1"/>
</dbReference>
<evidence type="ECO:0000313" key="10">
    <source>
        <dbReference type="Proteomes" id="UP000665043"/>
    </source>
</evidence>
<evidence type="ECO:0000256" key="3">
    <source>
        <dbReference type="ARBA" id="ARBA00022475"/>
    </source>
</evidence>
<keyword evidence="5 7" id="KW-1133">Transmembrane helix</keyword>
<evidence type="ECO:0000256" key="5">
    <source>
        <dbReference type="ARBA" id="ARBA00022989"/>
    </source>
</evidence>
<dbReference type="InterPro" id="IPR007353">
    <property type="entry name" value="DUF421"/>
</dbReference>
<keyword evidence="3" id="KW-1003">Cell membrane</keyword>
<protein>
    <submittedName>
        <fullName evidence="9">DUF421 domain-containing protein</fullName>
    </submittedName>
</protein>
<evidence type="ECO:0000256" key="2">
    <source>
        <dbReference type="ARBA" id="ARBA00006448"/>
    </source>
</evidence>
<sequence>MADFFKDSLLVLFRIATILPFLLIITLFMGKRAIGELPVFDFLIVLTIGAVVGADIADPGIEHLPTVIAVLGIAVLQRLVAKWKLSSRKFGKLVTFEPTLVIQNGKLLRGNLKKIHYSIDNVLQMLREKNVFDISEVETAVIEANGSLSVLKKSQKNTVTREDMGLSQQAASIAYPVVMEGKIYHSVLEKFQVDQDWLLNQLAAQNIPDPESVFLATINQQLELHISLKDEATIDLPPVIH</sequence>
<dbReference type="PANTHER" id="PTHR34582:SF6">
    <property type="entry name" value="UPF0702 TRANSMEMBRANE PROTEIN YCAP"/>
    <property type="match status" value="1"/>
</dbReference>
<name>A0ABX7VVU4_9BACI</name>
<evidence type="ECO:0000256" key="6">
    <source>
        <dbReference type="ARBA" id="ARBA00023136"/>
    </source>
</evidence>
<accession>A0ABX7VVU4</accession>
<evidence type="ECO:0000256" key="7">
    <source>
        <dbReference type="SAM" id="Phobius"/>
    </source>
</evidence>
<reference evidence="9 10" key="1">
    <citation type="submission" date="2019-12" db="EMBL/GenBank/DDBJ databases">
        <title>The whole genome sequencing of a strain isolated from a Mars analog, Dalangtan Playa.</title>
        <authorList>
            <person name="Huang T."/>
        </authorList>
    </citation>
    <scope>NUCLEOTIDE SEQUENCE [LARGE SCALE GENOMIC DNA]</scope>
    <source>
        <strain evidence="9 10">DP4-553-S</strain>
    </source>
</reference>
<feature type="transmembrane region" description="Helical" evidence="7">
    <location>
        <begin position="37"/>
        <end position="57"/>
    </location>
</feature>
<proteinExistence type="inferred from homology"/>
<keyword evidence="10" id="KW-1185">Reference proteome</keyword>
<dbReference type="Pfam" id="PF04239">
    <property type="entry name" value="DUF421"/>
    <property type="match status" value="1"/>
</dbReference>
<keyword evidence="4 7" id="KW-0812">Transmembrane</keyword>
<gene>
    <name evidence="9" type="ORF">ERJ70_18350</name>
</gene>
<comment type="similarity">
    <text evidence="2">Belongs to the UPF0702 family.</text>
</comment>
<dbReference type="PANTHER" id="PTHR34582">
    <property type="entry name" value="UPF0702 TRANSMEMBRANE PROTEIN YCAP"/>
    <property type="match status" value="1"/>
</dbReference>
<dbReference type="Proteomes" id="UP000665043">
    <property type="component" value="Chromosome"/>
</dbReference>